<name>A0A916RXQ7_9BACT</name>
<evidence type="ECO:0000313" key="7">
    <source>
        <dbReference type="Proteomes" id="UP000648801"/>
    </source>
</evidence>
<comment type="caution">
    <text evidence="6">The sequence shown here is derived from an EMBL/GenBank/DDBJ whole genome shotgun (WGS) entry which is preliminary data.</text>
</comment>
<keyword evidence="7" id="KW-1185">Reference proteome</keyword>
<evidence type="ECO:0000256" key="1">
    <source>
        <dbReference type="ARBA" id="ARBA00023015"/>
    </source>
</evidence>
<dbReference type="EMBL" id="BMJB01000002">
    <property type="protein sequence ID" value="GGA74371.1"/>
    <property type="molecule type" value="Genomic_DNA"/>
</dbReference>
<dbReference type="Proteomes" id="UP000648801">
    <property type="component" value="Unassembled WGS sequence"/>
</dbReference>
<organism evidence="6 7">
    <name type="scientific">Edaphobacter acidisoli</name>
    <dbReference type="NCBI Taxonomy" id="2040573"/>
    <lineage>
        <taxon>Bacteria</taxon>
        <taxon>Pseudomonadati</taxon>
        <taxon>Acidobacteriota</taxon>
        <taxon>Terriglobia</taxon>
        <taxon>Terriglobales</taxon>
        <taxon>Acidobacteriaceae</taxon>
        <taxon>Edaphobacter</taxon>
    </lineage>
</organism>
<feature type="DNA-binding region" description="H-T-H motif" evidence="4">
    <location>
        <begin position="44"/>
        <end position="63"/>
    </location>
</feature>
<evidence type="ECO:0000256" key="4">
    <source>
        <dbReference type="PROSITE-ProRule" id="PRU00335"/>
    </source>
</evidence>
<dbReference type="Gene3D" id="1.10.10.60">
    <property type="entry name" value="Homeodomain-like"/>
    <property type="match status" value="1"/>
</dbReference>
<dbReference type="InterPro" id="IPR001647">
    <property type="entry name" value="HTH_TetR"/>
</dbReference>
<evidence type="ECO:0000256" key="3">
    <source>
        <dbReference type="ARBA" id="ARBA00023163"/>
    </source>
</evidence>
<accession>A0A916RXQ7</accession>
<dbReference type="InterPro" id="IPR036271">
    <property type="entry name" value="Tet_transcr_reg_TetR-rel_C_sf"/>
</dbReference>
<keyword evidence="3" id="KW-0804">Transcription</keyword>
<dbReference type="SUPFAM" id="SSF46689">
    <property type="entry name" value="Homeodomain-like"/>
    <property type="match status" value="1"/>
</dbReference>
<keyword evidence="2 4" id="KW-0238">DNA-binding</keyword>
<dbReference type="InterPro" id="IPR009057">
    <property type="entry name" value="Homeodomain-like_sf"/>
</dbReference>
<dbReference type="PROSITE" id="PS50977">
    <property type="entry name" value="HTH_TETR_2"/>
    <property type="match status" value="1"/>
</dbReference>
<gene>
    <name evidence="6" type="ORF">GCM10011507_27220</name>
</gene>
<proteinExistence type="predicted"/>
<dbReference type="Gene3D" id="1.10.357.10">
    <property type="entry name" value="Tetracycline Repressor, domain 2"/>
    <property type="match status" value="1"/>
</dbReference>
<sequence>MTYIEYGRTLTAMRYSTEHKAENHKNILSVAARTFRERGADSSGIGTVMKEVGLTKGGFYRHFESKDDLFVEAVARAFEEMGNGTAEAVKSAPQGQALRIIIERYLSMRHVNSPGSGCVLSALGPELARKPLAVRKRIESLLDAYRERLLPFIPGRTREEKLVKCRLLFSSMAGVLMMARMTPDPQKREQRLMEARSFFIKCFAEE</sequence>
<evidence type="ECO:0000313" key="6">
    <source>
        <dbReference type="EMBL" id="GGA74371.1"/>
    </source>
</evidence>
<protein>
    <submittedName>
        <fullName evidence="6">TetR family transcriptional regulator</fullName>
    </submittedName>
</protein>
<dbReference type="PANTHER" id="PTHR47506:SF7">
    <property type="entry name" value="TRANSCRIPTIONAL REGULATORY PROTEIN"/>
    <property type="match status" value="1"/>
</dbReference>
<dbReference type="GO" id="GO:0003677">
    <property type="term" value="F:DNA binding"/>
    <property type="evidence" value="ECO:0007669"/>
    <property type="project" value="UniProtKB-UniRule"/>
</dbReference>
<reference evidence="6" key="2">
    <citation type="submission" date="2020-09" db="EMBL/GenBank/DDBJ databases">
        <authorList>
            <person name="Sun Q."/>
            <person name="Zhou Y."/>
        </authorList>
    </citation>
    <scope>NUCLEOTIDE SEQUENCE</scope>
    <source>
        <strain evidence="6">CGMCC 1.15447</strain>
    </source>
</reference>
<evidence type="ECO:0000259" key="5">
    <source>
        <dbReference type="PROSITE" id="PS50977"/>
    </source>
</evidence>
<dbReference type="PRINTS" id="PR00455">
    <property type="entry name" value="HTHTETR"/>
</dbReference>
<dbReference type="AlphaFoldDB" id="A0A916RXQ7"/>
<evidence type="ECO:0000256" key="2">
    <source>
        <dbReference type="ARBA" id="ARBA00023125"/>
    </source>
</evidence>
<dbReference type="PANTHER" id="PTHR47506">
    <property type="entry name" value="TRANSCRIPTIONAL REGULATORY PROTEIN"/>
    <property type="match status" value="1"/>
</dbReference>
<dbReference type="Pfam" id="PF00440">
    <property type="entry name" value="TetR_N"/>
    <property type="match status" value="1"/>
</dbReference>
<feature type="domain" description="HTH tetR-type" evidence="5">
    <location>
        <begin position="21"/>
        <end position="81"/>
    </location>
</feature>
<keyword evidence="1" id="KW-0805">Transcription regulation</keyword>
<dbReference type="SUPFAM" id="SSF48498">
    <property type="entry name" value="Tetracyclin repressor-like, C-terminal domain"/>
    <property type="match status" value="1"/>
</dbReference>
<reference evidence="6" key="1">
    <citation type="journal article" date="2014" name="Int. J. Syst. Evol. Microbiol.">
        <title>Complete genome sequence of Corynebacterium casei LMG S-19264T (=DSM 44701T), isolated from a smear-ripened cheese.</title>
        <authorList>
            <consortium name="US DOE Joint Genome Institute (JGI-PGF)"/>
            <person name="Walter F."/>
            <person name="Albersmeier A."/>
            <person name="Kalinowski J."/>
            <person name="Ruckert C."/>
        </authorList>
    </citation>
    <scope>NUCLEOTIDE SEQUENCE</scope>
    <source>
        <strain evidence="6">CGMCC 1.15447</strain>
    </source>
</reference>